<reference evidence="3 4" key="1">
    <citation type="submission" date="2024-10" db="EMBL/GenBank/DDBJ databases">
        <title>Updated reference genomes for cyclostephanoid diatoms.</title>
        <authorList>
            <person name="Roberts W.R."/>
            <person name="Alverson A.J."/>
        </authorList>
    </citation>
    <scope>NUCLEOTIDE SEQUENCE [LARGE SCALE GENOMIC DNA]</scope>
    <source>
        <strain evidence="3 4">AJA010-31</strain>
    </source>
</reference>
<name>A0ABD3PWE6_9STRA</name>
<feature type="region of interest" description="Disordered" evidence="1">
    <location>
        <begin position="163"/>
        <end position="185"/>
    </location>
</feature>
<dbReference type="Proteomes" id="UP001530400">
    <property type="component" value="Unassembled WGS sequence"/>
</dbReference>
<feature type="compositionally biased region" description="Basic residues" evidence="1">
    <location>
        <begin position="163"/>
        <end position="176"/>
    </location>
</feature>
<protein>
    <submittedName>
        <fullName evidence="3">Uncharacterized protein</fullName>
    </submittedName>
</protein>
<organism evidence="3 4">
    <name type="scientific">Cyclotella atomus</name>
    <dbReference type="NCBI Taxonomy" id="382360"/>
    <lineage>
        <taxon>Eukaryota</taxon>
        <taxon>Sar</taxon>
        <taxon>Stramenopiles</taxon>
        <taxon>Ochrophyta</taxon>
        <taxon>Bacillariophyta</taxon>
        <taxon>Coscinodiscophyceae</taxon>
        <taxon>Thalassiosirophycidae</taxon>
        <taxon>Stephanodiscales</taxon>
        <taxon>Stephanodiscaceae</taxon>
        <taxon>Cyclotella</taxon>
    </lineage>
</organism>
<evidence type="ECO:0000256" key="1">
    <source>
        <dbReference type="SAM" id="MobiDB-lite"/>
    </source>
</evidence>
<evidence type="ECO:0000256" key="2">
    <source>
        <dbReference type="SAM" id="SignalP"/>
    </source>
</evidence>
<comment type="caution">
    <text evidence="3">The sequence shown here is derived from an EMBL/GenBank/DDBJ whole genome shotgun (WGS) entry which is preliminary data.</text>
</comment>
<keyword evidence="4" id="KW-1185">Reference proteome</keyword>
<keyword evidence="2" id="KW-0732">Signal</keyword>
<evidence type="ECO:0000313" key="3">
    <source>
        <dbReference type="EMBL" id="KAL3792082.1"/>
    </source>
</evidence>
<dbReference type="EMBL" id="JALLPJ020000437">
    <property type="protein sequence ID" value="KAL3792082.1"/>
    <property type="molecule type" value="Genomic_DNA"/>
</dbReference>
<feature type="signal peptide" evidence="2">
    <location>
        <begin position="1"/>
        <end position="19"/>
    </location>
</feature>
<feature type="chain" id="PRO_5044841449" evidence="2">
    <location>
        <begin position="20"/>
        <end position="185"/>
    </location>
</feature>
<dbReference type="AlphaFoldDB" id="A0ABD3PWE6"/>
<accession>A0ABD3PWE6</accession>
<gene>
    <name evidence="3" type="ORF">ACHAWO_008721</name>
</gene>
<proteinExistence type="predicted"/>
<evidence type="ECO:0000313" key="4">
    <source>
        <dbReference type="Proteomes" id="UP001530400"/>
    </source>
</evidence>
<sequence>MKNQFTWLLFLAWIGVVLGGGGGSQTGGAFGYSSPTGYEGGSSNPTCDIEPLPSTFYQGDPCYWDVIIANDCADEISNSQYQDCHDCYFAGQPDPDAPTCGDTDCGAYLDCLSDDCSGCEDEYMYFFICKDKYFQCDARGGVECSVDGYNTMAGGFRRGLRIDHHHGRGLGKHRKGTKDTGGKPK</sequence>